<dbReference type="Gene3D" id="2.10.25.10">
    <property type="entry name" value="Laminin"/>
    <property type="match status" value="2"/>
</dbReference>
<evidence type="ECO:0000313" key="10">
    <source>
        <dbReference type="Proteomes" id="UP000623129"/>
    </source>
</evidence>
<keyword evidence="3 7" id="KW-0732">Signal</keyword>
<feature type="disulfide bond" evidence="6">
    <location>
        <begin position="262"/>
        <end position="279"/>
    </location>
</feature>
<dbReference type="InterPro" id="IPR018097">
    <property type="entry name" value="EGF_Ca-bd_CS"/>
</dbReference>
<dbReference type="InterPro" id="IPR000742">
    <property type="entry name" value="EGF"/>
</dbReference>
<evidence type="ECO:0000256" key="2">
    <source>
        <dbReference type="ARBA" id="ARBA00022536"/>
    </source>
</evidence>
<feature type="domain" description="EGF-like" evidence="8">
    <location>
        <begin position="297"/>
        <end position="335"/>
    </location>
</feature>
<gene>
    <name evidence="9" type="ORF">FCM35_KLT13766</name>
</gene>
<dbReference type="SMART" id="SM00181">
    <property type="entry name" value="EGF"/>
    <property type="match status" value="2"/>
</dbReference>
<dbReference type="PANTHER" id="PTHR33491">
    <property type="entry name" value="OSJNBA0016N04.9 PROTEIN"/>
    <property type="match status" value="1"/>
</dbReference>
<dbReference type="SUPFAM" id="SSF57196">
    <property type="entry name" value="EGF/Laminin"/>
    <property type="match status" value="1"/>
</dbReference>
<keyword evidence="9" id="KW-0808">Transferase</keyword>
<protein>
    <submittedName>
        <fullName evidence="9">Wall-associated receptor kinase 5-like protein</fullName>
    </submittedName>
</protein>
<dbReference type="CDD" id="cd00054">
    <property type="entry name" value="EGF_CA"/>
    <property type="match status" value="1"/>
</dbReference>
<dbReference type="GO" id="GO:0030247">
    <property type="term" value="F:polysaccharide binding"/>
    <property type="evidence" value="ECO:0007669"/>
    <property type="project" value="InterPro"/>
</dbReference>
<dbReference type="PROSITE" id="PS01187">
    <property type="entry name" value="EGF_CA"/>
    <property type="match status" value="1"/>
</dbReference>
<evidence type="ECO:0000256" key="3">
    <source>
        <dbReference type="ARBA" id="ARBA00022729"/>
    </source>
</evidence>
<reference evidence="9" key="1">
    <citation type="submission" date="2020-01" db="EMBL/GenBank/DDBJ databases">
        <title>Genome sequence of Kobresia littledalei, the first chromosome-level genome in the family Cyperaceae.</title>
        <authorList>
            <person name="Qu G."/>
        </authorList>
    </citation>
    <scope>NUCLEOTIDE SEQUENCE</scope>
    <source>
        <strain evidence="9">C.B.Clarke</strain>
        <tissue evidence="9">Leaf</tissue>
    </source>
</reference>
<proteinExistence type="predicted"/>
<dbReference type="InterPro" id="IPR000152">
    <property type="entry name" value="EGF-type_Asp/Asn_hydroxyl_site"/>
</dbReference>
<dbReference type="PROSITE" id="PS00010">
    <property type="entry name" value="ASX_HYDROXYL"/>
    <property type="match status" value="1"/>
</dbReference>
<feature type="signal peptide" evidence="7">
    <location>
        <begin position="1"/>
        <end position="16"/>
    </location>
</feature>
<comment type="subcellular location">
    <subcellularLocation>
        <location evidence="1">Membrane</location>
        <topology evidence="1">Single-pass membrane protein</topology>
    </subcellularLocation>
</comment>
<dbReference type="FunFam" id="2.10.25.10:FF:000038">
    <property type="entry name" value="Fibrillin 2"/>
    <property type="match status" value="1"/>
</dbReference>
<dbReference type="Pfam" id="PF13947">
    <property type="entry name" value="GUB_WAK_bind"/>
    <property type="match status" value="1"/>
</dbReference>
<keyword evidence="9" id="KW-0418">Kinase</keyword>
<dbReference type="PROSITE" id="PS50026">
    <property type="entry name" value="EGF_3"/>
    <property type="match status" value="2"/>
</dbReference>
<dbReference type="GO" id="GO:0016020">
    <property type="term" value="C:membrane"/>
    <property type="evidence" value="ECO:0007669"/>
    <property type="project" value="UniProtKB-SubCell"/>
</dbReference>
<dbReference type="GO" id="GO:0016301">
    <property type="term" value="F:kinase activity"/>
    <property type="evidence" value="ECO:0007669"/>
    <property type="project" value="UniProtKB-KW"/>
</dbReference>
<keyword evidence="2 6" id="KW-0245">EGF-like domain</keyword>
<evidence type="ECO:0000256" key="5">
    <source>
        <dbReference type="ARBA" id="ARBA00023157"/>
    </source>
</evidence>
<dbReference type="InterPro" id="IPR025287">
    <property type="entry name" value="WAK_GUB"/>
</dbReference>
<dbReference type="Proteomes" id="UP000623129">
    <property type="component" value="Unassembled WGS sequence"/>
</dbReference>
<evidence type="ECO:0000256" key="7">
    <source>
        <dbReference type="SAM" id="SignalP"/>
    </source>
</evidence>
<evidence type="ECO:0000259" key="8">
    <source>
        <dbReference type="PROSITE" id="PS50026"/>
    </source>
</evidence>
<accession>A0A833Q923</accession>
<keyword evidence="5 6" id="KW-1015">Disulfide bond</keyword>
<dbReference type="SMART" id="SM00179">
    <property type="entry name" value="EGF_CA"/>
    <property type="match status" value="1"/>
</dbReference>
<sequence length="448" mass="48461">MLLLLLLLALLAPSSCTWLDPSVLIPDAANCTYNFTIPYPFGITGKYSSSINPFNSSFGISCDGDGSAPMLSLPSGQYKIVNISLPEGTITILGHTVAWHCNASKFMSSRSSIPPPDLDFSLEETPFTFSDTRNKFTAVGCDAMAIIQNANGSSLSGCAAFCVSTDAIVEGVCTGVGCCQAPVPKKLKRLQVHFSSIRGQIGVKQNVPWETCNKAFLVEEDEYVFTSGDLLGNQNNQNRTVVLEWSIGNQSCGEMGNRSTVCKANSHCYNSTNGIGYRCNCSEGFEGNPYLTPGCTDINECDGPNNPCLHPNRCKNINGSFKCTCPLGMSGDGTLHGGCKKVAPLELALEIVDHTVLKEAGARHLNVVTQIALNCLSLRRENRPKMVDVLVELNALMRLLKQHMIDQTQEEHLGLSPKETMPYEGSSSNLIKLDEDDDSMESHLLLGI</sequence>
<evidence type="ECO:0000256" key="4">
    <source>
        <dbReference type="ARBA" id="ARBA00022737"/>
    </source>
</evidence>
<keyword evidence="4" id="KW-0677">Repeat</keyword>
<evidence type="ECO:0000256" key="6">
    <source>
        <dbReference type="PROSITE-ProRule" id="PRU00076"/>
    </source>
</evidence>
<organism evidence="9 10">
    <name type="scientific">Carex littledalei</name>
    <dbReference type="NCBI Taxonomy" id="544730"/>
    <lineage>
        <taxon>Eukaryota</taxon>
        <taxon>Viridiplantae</taxon>
        <taxon>Streptophyta</taxon>
        <taxon>Embryophyta</taxon>
        <taxon>Tracheophyta</taxon>
        <taxon>Spermatophyta</taxon>
        <taxon>Magnoliopsida</taxon>
        <taxon>Liliopsida</taxon>
        <taxon>Poales</taxon>
        <taxon>Cyperaceae</taxon>
        <taxon>Cyperoideae</taxon>
        <taxon>Cariceae</taxon>
        <taxon>Carex</taxon>
        <taxon>Carex subgen. Euthyceras</taxon>
    </lineage>
</organism>
<comment type="caution">
    <text evidence="6">Lacks conserved residue(s) required for the propagation of feature annotation.</text>
</comment>
<feature type="domain" description="EGF-like" evidence="8">
    <location>
        <begin position="254"/>
        <end position="296"/>
    </location>
</feature>
<dbReference type="Pfam" id="PF07645">
    <property type="entry name" value="EGF_CA"/>
    <property type="match status" value="1"/>
</dbReference>
<keyword evidence="10" id="KW-1185">Reference proteome</keyword>
<dbReference type="GO" id="GO:0005509">
    <property type="term" value="F:calcium ion binding"/>
    <property type="evidence" value="ECO:0007669"/>
    <property type="project" value="InterPro"/>
</dbReference>
<dbReference type="AlphaFoldDB" id="A0A833Q923"/>
<keyword evidence="9" id="KW-0675">Receptor</keyword>
<feature type="chain" id="PRO_5032490497" evidence="7">
    <location>
        <begin position="17"/>
        <end position="448"/>
    </location>
</feature>
<comment type="caution">
    <text evidence="9">The sequence shown here is derived from an EMBL/GenBank/DDBJ whole genome shotgun (WGS) entry which is preliminary data.</text>
</comment>
<evidence type="ECO:0000256" key="1">
    <source>
        <dbReference type="ARBA" id="ARBA00004167"/>
    </source>
</evidence>
<name>A0A833Q923_9POAL</name>
<dbReference type="InterPro" id="IPR001881">
    <property type="entry name" value="EGF-like_Ca-bd_dom"/>
</dbReference>
<dbReference type="InterPro" id="IPR049883">
    <property type="entry name" value="NOTCH1_EGF-like"/>
</dbReference>
<evidence type="ECO:0000313" key="9">
    <source>
        <dbReference type="EMBL" id="KAF3321550.1"/>
    </source>
</evidence>
<dbReference type="EMBL" id="SWLB01000026">
    <property type="protein sequence ID" value="KAF3321550.1"/>
    <property type="molecule type" value="Genomic_DNA"/>
</dbReference>
<dbReference type="OrthoDB" id="4062651at2759"/>